<keyword evidence="3" id="KW-1185">Reference proteome</keyword>
<comment type="caution">
    <text evidence="2">The sequence shown here is derived from an EMBL/GenBank/DDBJ whole genome shotgun (WGS) entry which is preliminary data.</text>
</comment>
<name>A0A923PFS3_9BACT</name>
<evidence type="ECO:0000313" key="3">
    <source>
        <dbReference type="Proteomes" id="UP000650081"/>
    </source>
</evidence>
<sequence length="413" mass="44849">MAAQHHILRQHLVLAASGIAPLAANTWHERLDLLQASTILPALERQLAAVDPGREEVVIERLEITVEAPGLDQLEATLEAQIAPLLAKALRQAMPELNGPRTAAVPFIQHLVHYLQTGNLGPSFSDAAAFQAALAAWYAVADRGDWELLFELAVAAPERIFGRIAQVPGQSLWAQGWATLRKLYPHQVGQHPAPALPHQAPPHGDLNLWVATLKAAGYGNKRAALTNQPSPSKSLPQLAQASGSSPGAPTTWYPENAGIVLLHAYLPYLLKETNLLDDDGLPRYGPAAALLHYCAFGQPNGQEWDYPLTKVLLGLTPDDYLPGPGAPLSAEPLAFADAFLEGVIENWGALGQASPAALRDAFLQRPGLLRRQGRTWHLTVDRKPYDVLLDRLPWGISMVKAPWMPDLLQVAWS</sequence>
<feature type="compositionally biased region" description="Polar residues" evidence="1">
    <location>
        <begin position="225"/>
        <end position="247"/>
    </location>
</feature>
<dbReference type="Pfam" id="PF19268">
    <property type="entry name" value="CIS_TMP"/>
    <property type="match status" value="2"/>
</dbReference>
<evidence type="ECO:0000313" key="2">
    <source>
        <dbReference type="EMBL" id="MBC6993257.1"/>
    </source>
</evidence>
<evidence type="ECO:0000256" key="1">
    <source>
        <dbReference type="SAM" id="MobiDB-lite"/>
    </source>
</evidence>
<dbReference type="AlphaFoldDB" id="A0A923PFS3"/>
<dbReference type="EMBL" id="JACSIT010000061">
    <property type="protein sequence ID" value="MBC6993257.1"/>
    <property type="molecule type" value="Genomic_DNA"/>
</dbReference>
<dbReference type="Proteomes" id="UP000650081">
    <property type="component" value="Unassembled WGS sequence"/>
</dbReference>
<organism evidence="2 3">
    <name type="scientific">Neolewinella lacunae</name>
    <dbReference type="NCBI Taxonomy" id="1517758"/>
    <lineage>
        <taxon>Bacteria</taxon>
        <taxon>Pseudomonadati</taxon>
        <taxon>Bacteroidota</taxon>
        <taxon>Saprospiria</taxon>
        <taxon>Saprospirales</taxon>
        <taxon>Lewinellaceae</taxon>
        <taxon>Neolewinella</taxon>
    </lineage>
</organism>
<accession>A0A923PFS3</accession>
<reference evidence="2" key="1">
    <citation type="submission" date="2020-08" db="EMBL/GenBank/DDBJ databases">
        <title>Lewinella bacteria from marine environments.</title>
        <authorList>
            <person name="Zhong Y."/>
        </authorList>
    </citation>
    <scope>NUCLEOTIDE SEQUENCE</scope>
    <source>
        <strain evidence="2">KCTC 42187</strain>
    </source>
</reference>
<proteinExistence type="predicted"/>
<gene>
    <name evidence="2" type="ORF">H9S92_03720</name>
</gene>
<dbReference type="RefSeq" id="WP_187465373.1">
    <property type="nucleotide sequence ID" value="NZ_JACSIT010000061.1"/>
</dbReference>
<feature type="region of interest" description="Disordered" evidence="1">
    <location>
        <begin position="223"/>
        <end position="247"/>
    </location>
</feature>
<protein>
    <submittedName>
        <fullName evidence="2">Uncharacterized protein</fullName>
    </submittedName>
</protein>
<dbReference type="InterPro" id="IPR045538">
    <property type="entry name" value="CIS_TMP"/>
</dbReference>